<organism evidence="6">
    <name type="scientific">marine sediment metagenome</name>
    <dbReference type="NCBI Taxonomy" id="412755"/>
    <lineage>
        <taxon>unclassified sequences</taxon>
        <taxon>metagenomes</taxon>
        <taxon>ecological metagenomes</taxon>
    </lineage>
</organism>
<proteinExistence type="predicted"/>
<keyword evidence="1" id="KW-0949">S-adenosyl-L-methionine</keyword>
<dbReference type="InterPro" id="IPR058240">
    <property type="entry name" value="rSAM_sf"/>
</dbReference>
<dbReference type="InterPro" id="IPR007197">
    <property type="entry name" value="rSAM"/>
</dbReference>
<dbReference type="InterPro" id="IPR050377">
    <property type="entry name" value="Radical_SAM_PqqE_MftC-like"/>
</dbReference>
<dbReference type="Pfam" id="PF04055">
    <property type="entry name" value="Radical_SAM"/>
    <property type="match status" value="1"/>
</dbReference>
<feature type="domain" description="Radical SAM core" evidence="5">
    <location>
        <begin position="6"/>
        <end position="119"/>
    </location>
</feature>
<evidence type="ECO:0000259" key="5">
    <source>
        <dbReference type="Pfam" id="PF04055"/>
    </source>
</evidence>
<dbReference type="EMBL" id="BARV01031840">
    <property type="protein sequence ID" value="GAI42186.1"/>
    <property type="molecule type" value="Genomic_DNA"/>
</dbReference>
<feature type="non-terminal residue" evidence="6">
    <location>
        <position position="1"/>
    </location>
</feature>
<protein>
    <recommendedName>
        <fullName evidence="5">Radical SAM core domain-containing protein</fullName>
    </recommendedName>
</protein>
<keyword evidence="3" id="KW-0408">Iron</keyword>
<evidence type="ECO:0000256" key="1">
    <source>
        <dbReference type="ARBA" id="ARBA00022691"/>
    </source>
</evidence>
<keyword evidence="4" id="KW-0411">Iron-sulfur</keyword>
<keyword evidence="2" id="KW-0479">Metal-binding</keyword>
<dbReference type="PANTHER" id="PTHR11228:SF7">
    <property type="entry name" value="PQQA PEPTIDE CYCLASE"/>
    <property type="match status" value="1"/>
</dbReference>
<gene>
    <name evidence="6" type="ORF">S06H3_50300</name>
</gene>
<dbReference type="PANTHER" id="PTHR11228">
    <property type="entry name" value="RADICAL SAM DOMAIN PROTEIN"/>
    <property type="match status" value="1"/>
</dbReference>
<dbReference type="GO" id="GO:0003824">
    <property type="term" value="F:catalytic activity"/>
    <property type="evidence" value="ECO:0007669"/>
    <property type="project" value="InterPro"/>
</dbReference>
<dbReference type="CDD" id="cd01335">
    <property type="entry name" value="Radical_SAM"/>
    <property type="match status" value="1"/>
</dbReference>
<accession>X1PI40</accession>
<dbReference type="GO" id="GO:0051536">
    <property type="term" value="F:iron-sulfur cluster binding"/>
    <property type="evidence" value="ECO:0007669"/>
    <property type="project" value="UniProtKB-KW"/>
</dbReference>
<dbReference type="AlphaFoldDB" id="X1PI40"/>
<evidence type="ECO:0000313" key="6">
    <source>
        <dbReference type="EMBL" id="GAI42186.1"/>
    </source>
</evidence>
<sequence>EIAKFCGTTGEPFINPVIIEGIELFKKLGKKIIIYTNGLNLEKKVENNGRLFLDYILEANKLNLSLDAGSEETFTKLKGSNGFSRIIKSLDKLVEKREKNDSDLNIVVSYVIGRKNYNEVVNATKIIRDIGADEIIFRVDFTDPKGIREISDIIINNLNEAKEYSNNGFKVNCAYSENEITKDDSAFHSYGRKCFTHYFWACIGPDCELYACGHRTHGEVKSYGSLLDNSFRKLWINRERSENIKKLPDEHC</sequence>
<evidence type="ECO:0000256" key="3">
    <source>
        <dbReference type="ARBA" id="ARBA00023004"/>
    </source>
</evidence>
<dbReference type="Gene3D" id="3.20.20.70">
    <property type="entry name" value="Aldolase class I"/>
    <property type="match status" value="1"/>
</dbReference>
<evidence type="ECO:0000256" key="4">
    <source>
        <dbReference type="ARBA" id="ARBA00023014"/>
    </source>
</evidence>
<dbReference type="SUPFAM" id="SSF102114">
    <property type="entry name" value="Radical SAM enzymes"/>
    <property type="match status" value="1"/>
</dbReference>
<feature type="non-terminal residue" evidence="6">
    <location>
        <position position="252"/>
    </location>
</feature>
<reference evidence="6" key="1">
    <citation type="journal article" date="2014" name="Front. Microbiol.">
        <title>High frequency of phylogenetically diverse reductive dehalogenase-homologous genes in deep subseafloor sedimentary metagenomes.</title>
        <authorList>
            <person name="Kawai M."/>
            <person name="Futagami T."/>
            <person name="Toyoda A."/>
            <person name="Takaki Y."/>
            <person name="Nishi S."/>
            <person name="Hori S."/>
            <person name="Arai W."/>
            <person name="Tsubouchi T."/>
            <person name="Morono Y."/>
            <person name="Uchiyama I."/>
            <person name="Ito T."/>
            <person name="Fujiyama A."/>
            <person name="Inagaki F."/>
            <person name="Takami H."/>
        </authorList>
    </citation>
    <scope>NUCLEOTIDE SEQUENCE</scope>
    <source>
        <strain evidence="6">Expedition CK06-06</strain>
    </source>
</reference>
<dbReference type="GO" id="GO:0046872">
    <property type="term" value="F:metal ion binding"/>
    <property type="evidence" value="ECO:0007669"/>
    <property type="project" value="UniProtKB-KW"/>
</dbReference>
<comment type="caution">
    <text evidence="6">The sequence shown here is derived from an EMBL/GenBank/DDBJ whole genome shotgun (WGS) entry which is preliminary data.</text>
</comment>
<name>X1PI40_9ZZZZ</name>
<dbReference type="InterPro" id="IPR013785">
    <property type="entry name" value="Aldolase_TIM"/>
</dbReference>
<evidence type="ECO:0000256" key="2">
    <source>
        <dbReference type="ARBA" id="ARBA00022723"/>
    </source>
</evidence>